<name>A0ACB0KZR2_TRIPR</name>
<gene>
    <name evidence="1" type="ORF">MILVUS5_LOCUS27521</name>
</gene>
<organism evidence="1 2">
    <name type="scientific">Trifolium pratense</name>
    <name type="common">Red clover</name>
    <dbReference type="NCBI Taxonomy" id="57577"/>
    <lineage>
        <taxon>Eukaryota</taxon>
        <taxon>Viridiplantae</taxon>
        <taxon>Streptophyta</taxon>
        <taxon>Embryophyta</taxon>
        <taxon>Tracheophyta</taxon>
        <taxon>Spermatophyta</taxon>
        <taxon>Magnoliopsida</taxon>
        <taxon>eudicotyledons</taxon>
        <taxon>Gunneridae</taxon>
        <taxon>Pentapetalae</taxon>
        <taxon>rosids</taxon>
        <taxon>fabids</taxon>
        <taxon>Fabales</taxon>
        <taxon>Fabaceae</taxon>
        <taxon>Papilionoideae</taxon>
        <taxon>50 kb inversion clade</taxon>
        <taxon>NPAAA clade</taxon>
        <taxon>Hologalegina</taxon>
        <taxon>IRL clade</taxon>
        <taxon>Trifolieae</taxon>
        <taxon>Trifolium</taxon>
    </lineage>
</organism>
<accession>A0ACB0KZR2</accession>
<evidence type="ECO:0000313" key="1">
    <source>
        <dbReference type="EMBL" id="CAJ2661883.1"/>
    </source>
</evidence>
<comment type="caution">
    <text evidence="1">The sequence shown here is derived from an EMBL/GenBank/DDBJ whole genome shotgun (WGS) entry which is preliminary data.</text>
</comment>
<dbReference type="EMBL" id="CASHSV030000409">
    <property type="protein sequence ID" value="CAJ2661883.1"/>
    <property type="molecule type" value="Genomic_DNA"/>
</dbReference>
<proteinExistence type="predicted"/>
<keyword evidence="2" id="KW-1185">Reference proteome</keyword>
<evidence type="ECO:0000313" key="2">
    <source>
        <dbReference type="Proteomes" id="UP001177021"/>
    </source>
</evidence>
<sequence length="110" mass="12581">MRTYCPYLIRLCVVNLLMLYHNIGVISNSRLMRLMIFFNRLMTPSTCSTNYSCSTKRYYIMSLFSHAILIYIASAFPGVADHCVDDTMVVCFGSVFMPHDPGGYPKIRTC</sequence>
<dbReference type="Proteomes" id="UP001177021">
    <property type="component" value="Unassembled WGS sequence"/>
</dbReference>
<reference evidence="1" key="1">
    <citation type="submission" date="2023-10" db="EMBL/GenBank/DDBJ databases">
        <authorList>
            <person name="Rodriguez Cubillos JULIANA M."/>
            <person name="De Vega J."/>
        </authorList>
    </citation>
    <scope>NUCLEOTIDE SEQUENCE</scope>
</reference>
<protein>
    <submittedName>
        <fullName evidence="1">Uncharacterized protein</fullName>
    </submittedName>
</protein>